<dbReference type="AlphaFoldDB" id="A0A9Q3FUV0"/>
<reference evidence="2" key="1">
    <citation type="submission" date="2021-03" db="EMBL/GenBank/DDBJ databases">
        <title>Draft genome sequence of rust myrtle Austropuccinia psidii MF-1, a brazilian biotype.</title>
        <authorList>
            <person name="Quecine M.C."/>
            <person name="Pachon D.M.R."/>
            <person name="Bonatelli M.L."/>
            <person name="Correr F.H."/>
            <person name="Franceschini L.M."/>
            <person name="Leite T.F."/>
            <person name="Margarido G.R.A."/>
            <person name="Almeida C.A."/>
            <person name="Ferrarezi J.A."/>
            <person name="Labate C.A."/>
        </authorList>
    </citation>
    <scope>NUCLEOTIDE SEQUENCE</scope>
    <source>
        <strain evidence="2">MF-1</strain>
    </source>
</reference>
<protein>
    <recommendedName>
        <fullName evidence="4">Secreted protein</fullName>
    </recommendedName>
</protein>
<keyword evidence="3" id="KW-1185">Reference proteome</keyword>
<feature type="signal peptide" evidence="1">
    <location>
        <begin position="1"/>
        <end position="33"/>
    </location>
</feature>
<evidence type="ECO:0000313" key="2">
    <source>
        <dbReference type="EMBL" id="MBW0547035.1"/>
    </source>
</evidence>
<evidence type="ECO:0008006" key="4">
    <source>
        <dbReference type="Google" id="ProtNLM"/>
    </source>
</evidence>
<evidence type="ECO:0000313" key="3">
    <source>
        <dbReference type="Proteomes" id="UP000765509"/>
    </source>
</evidence>
<dbReference type="EMBL" id="AVOT02052084">
    <property type="protein sequence ID" value="MBW0547035.1"/>
    <property type="molecule type" value="Genomic_DNA"/>
</dbReference>
<comment type="caution">
    <text evidence="2">The sequence shown here is derived from an EMBL/GenBank/DDBJ whole genome shotgun (WGS) entry which is preliminary data.</text>
</comment>
<organism evidence="2 3">
    <name type="scientific">Austropuccinia psidii MF-1</name>
    <dbReference type="NCBI Taxonomy" id="1389203"/>
    <lineage>
        <taxon>Eukaryota</taxon>
        <taxon>Fungi</taxon>
        <taxon>Dikarya</taxon>
        <taxon>Basidiomycota</taxon>
        <taxon>Pucciniomycotina</taxon>
        <taxon>Pucciniomycetes</taxon>
        <taxon>Pucciniales</taxon>
        <taxon>Sphaerophragmiaceae</taxon>
        <taxon>Austropuccinia</taxon>
    </lineage>
</organism>
<proteinExistence type="predicted"/>
<evidence type="ECO:0000256" key="1">
    <source>
        <dbReference type="SAM" id="SignalP"/>
    </source>
</evidence>
<keyword evidence="1" id="KW-0732">Signal</keyword>
<sequence>MPPTLLTILTLALCPPAMPTTLLTILTLAPCHADMPPTPPSHWPNPQCQLSSLRSCSALKMRLQCFPPSPPSPLLRLLNPRLIFTAAYNYYAPAASSR</sequence>
<feature type="chain" id="PRO_5040267830" description="Secreted protein" evidence="1">
    <location>
        <begin position="34"/>
        <end position="98"/>
    </location>
</feature>
<name>A0A9Q3FUV0_9BASI</name>
<dbReference type="Proteomes" id="UP000765509">
    <property type="component" value="Unassembled WGS sequence"/>
</dbReference>
<gene>
    <name evidence="2" type="ORF">O181_086750</name>
</gene>
<accession>A0A9Q3FUV0</accession>